<feature type="transmembrane region" description="Helical" evidence="1">
    <location>
        <begin position="20"/>
        <end position="52"/>
    </location>
</feature>
<reference evidence="2 3" key="1">
    <citation type="submission" date="2020-08" db="EMBL/GenBank/DDBJ databases">
        <title>Sequencing the genomes of 1000 actinobacteria strains.</title>
        <authorList>
            <person name="Klenk H.-P."/>
        </authorList>
    </citation>
    <scope>NUCLEOTIDE SEQUENCE [LARGE SCALE GENOMIC DNA]</scope>
    <source>
        <strain evidence="2 3">DSM 44320</strain>
    </source>
</reference>
<accession>A0A7W5V3R9</accession>
<proteinExistence type="predicted"/>
<keyword evidence="3" id="KW-1185">Reference proteome</keyword>
<sequence>MGSVEPPVKLLRTPRAAGVAGILAALLVVSTVTWSELLFPVRVLVVGCFLLASHRRRSASA</sequence>
<keyword evidence="1" id="KW-0812">Transmembrane</keyword>
<dbReference type="AlphaFoldDB" id="A0A7W5V3R9"/>
<evidence type="ECO:0000256" key="1">
    <source>
        <dbReference type="SAM" id="Phobius"/>
    </source>
</evidence>
<dbReference type="Proteomes" id="UP000579945">
    <property type="component" value="Unassembled WGS sequence"/>
</dbReference>
<name>A0A7W5V3R9_9ACTN</name>
<evidence type="ECO:0000313" key="2">
    <source>
        <dbReference type="EMBL" id="MBB3724290.1"/>
    </source>
</evidence>
<protein>
    <submittedName>
        <fullName evidence="2">Uncharacterized protein</fullName>
    </submittedName>
</protein>
<keyword evidence="1" id="KW-1133">Transmembrane helix</keyword>
<comment type="caution">
    <text evidence="2">The sequence shown here is derived from an EMBL/GenBank/DDBJ whole genome shotgun (WGS) entry which is preliminary data.</text>
</comment>
<dbReference type="EMBL" id="JACIBV010000001">
    <property type="protein sequence ID" value="MBB3724290.1"/>
    <property type="molecule type" value="Genomic_DNA"/>
</dbReference>
<gene>
    <name evidence="2" type="ORF">FHR33_000150</name>
</gene>
<organism evidence="2 3">
    <name type="scientific">Nonomuraea dietziae</name>
    <dbReference type="NCBI Taxonomy" id="65515"/>
    <lineage>
        <taxon>Bacteria</taxon>
        <taxon>Bacillati</taxon>
        <taxon>Actinomycetota</taxon>
        <taxon>Actinomycetes</taxon>
        <taxon>Streptosporangiales</taxon>
        <taxon>Streptosporangiaceae</taxon>
        <taxon>Nonomuraea</taxon>
    </lineage>
</organism>
<dbReference type="RefSeq" id="WP_183642040.1">
    <property type="nucleotide sequence ID" value="NZ_BAAAXX010000166.1"/>
</dbReference>
<dbReference type="GeneID" id="95386819"/>
<keyword evidence="1" id="KW-0472">Membrane</keyword>
<evidence type="ECO:0000313" key="3">
    <source>
        <dbReference type="Proteomes" id="UP000579945"/>
    </source>
</evidence>